<feature type="chain" id="PRO_5019023463" description="Peptidase S53 domain-containing protein" evidence="4">
    <location>
        <begin position="25"/>
        <end position="439"/>
    </location>
</feature>
<dbReference type="EMBL" id="BIFR01000001">
    <property type="protein sequence ID" value="GCE11408.1"/>
    <property type="molecule type" value="Genomic_DNA"/>
</dbReference>
<dbReference type="PANTHER" id="PTHR14218">
    <property type="entry name" value="PROTEASE S8 TRIPEPTIDYL PEPTIDASE I CLN2"/>
    <property type="match status" value="1"/>
</dbReference>
<dbReference type="Gene3D" id="3.40.50.200">
    <property type="entry name" value="Peptidase S8/S53 domain"/>
    <property type="match status" value="1"/>
</dbReference>
<dbReference type="SUPFAM" id="SSF52743">
    <property type="entry name" value="Subtilisin-like"/>
    <property type="match status" value="1"/>
</dbReference>
<comment type="caution">
    <text evidence="6">The sequence shown here is derived from an EMBL/GenBank/DDBJ whole genome shotgun (WGS) entry which is preliminary data.</text>
</comment>
<dbReference type="PROSITE" id="PS00138">
    <property type="entry name" value="SUBTILASE_SER"/>
    <property type="match status" value="1"/>
</dbReference>
<keyword evidence="7" id="KW-1185">Reference proteome</keyword>
<feature type="signal peptide" evidence="4">
    <location>
        <begin position="1"/>
        <end position="24"/>
    </location>
</feature>
<keyword evidence="3" id="KW-0720">Serine protease</keyword>
<dbReference type="RefSeq" id="WP_126579126.1">
    <property type="nucleotide sequence ID" value="NZ_BIFR01000001.1"/>
</dbReference>
<organism evidence="6 7">
    <name type="scientific">Tengunoibacter tsumagoiensis</name>
    <dbReference type="NCBI Taxonomy" id="2014871"/>
    <lineage>
        <taxon>Bacteria</taxon>
        <taxon>Bacillati</taxon>
        <taxon>Chloroflexota</taxon>
        <taxon>Ktedonobacteria</taxon>
        <taxon>Ktedonobacterales</taxon>
        <taxon>Dictyobacteraceae</taxon>
        <taxon>Tengunoibacter</taxon>
    </lineage>
</organism>
<accession>A0A401ZX18</accession>
<keyword evidence="2" id="KW-0378">Hydrolase</keyword>
<dbReference type="PROSITE" id="PS51257">
    <property type="entry name" value="PROKAR_LIPOPROTEIN"/>
    <property type="match status" value="1"/>
</dbReference>
<dbReference type="InterPro" id="IPR050819">
    <property type="entry name" value="Tripeptidyl-peptidase_I"/>
</dbReference>
<evidence type="ECO:0000313" key="7">
    <source>
        <dbReference type="Proteomes" id="UP000287352"/>
    </source>
</evidence>
<dbReference type="InterPro" id="IPR036852">
    <property type="entry name" value="Peptidase_S8/S53_dom_sf"/>
</dbReference>
<dbReference type="Proteomes" id="UP000287352">
    <property type="component" value="Unassembled WGS sequence"/>
</dbReference>
<reference evidence="7" key="1">
    <citation type="submission" date="2018-12" db="EMBL/GenBank/DDBJ databases">
        <title>Tengunoibacter tsumagoiensis gen. nov., sp. nov., Dictyobacter kobayashii sp. nov., D. alpinus sp. nov., and D. joshuensis sp. nov. and description of Dictyobacteraceae fam. nov. within the order Ktedonobacterales isolated from Tengu-no-mugimeshi.</title>
        <authorList>
            <person name="Wang C.M."/>
            <person name="Zheng Y."/>
            <person name="Sakai Y."/>
            <person name="Toyoda A."/>
            <person name="Minakuchi Y."/>
            <person name="Abe K."/>
            <person name="Yokota A."/>
            <person name="Yabe S."/>
        </authorList>
    </citation>
    <scope>NUCLEOTIDE SEQUENCE [LARGE SCALE GENOMIC DNA]</scope>
    <source>
        <strain evidence="7">Uno3</strain>
    </source>
</reference>
<dbReference type="GO" id="GO:0004252">
    <property type="term" value="F:serine-type endopeptidase activity"/>
    <property type="evidence" value="ECO:0007669"/>
    <property type="project" value="InterPro"/>
</dbReference>
<protein>
    <recommendedName>
        <fullName evidence="5">Peptidase S53 domain-containing protein</fullName>
    </recommendedName>
</protein>
<evidence type="ECO:0000256" key="2">
    <source>
        <dbReference type="ARBA" id="ARBA00022801"/>
    </source>
</evidence>
<evidence type="ECO:0000259" key="5">
    <source>
        <dbReference type="PROSITE" id="PS51695"/>
    </source>
</evidence>
<keyword evidence="1" id="KW-0645">Protease</keyword>
<dbReference type="CDD" id="cd04056">
    <property type="entry name" value="Peptidases_S53"/>
    <property type="match status" value="1"/>
</dbReference>
<feature type="domain" description="Peptidase S53" evidence="5">
    <location>
        <begin position="60"/>
        <end position="434"/>
    </location>
</feature>
<dbReference type="PANTHER" id="PTHR14218:SF15">
    <property type="entry name" value="TRIPEPTIDYL-PEPTIDASE 1"/>
    <property type="match status" value="1"/>
</dbReference>
<evidence type="ECO:0000256" key="4">
    <source>
        <dbReference type="SAM" id="SignalP"/>
    </source>
</evidence>
<sequence length="439" mass="46607">MDCQARRLCLVLLFGLLLASCATAPGNANGQSTPSAKTITYPQKMVCPSQLAGVSYYRACLTPQDMRTLYGLDPLYQQGFTGKGQTVIDIVSFGSPNLQHDMQVFDQTFGLPPIDLQVISPLNVPESDPQHDKGGWGLETELDVEIIHALAPEAKVVVLTSPVSETEGTIGLPEFRQLIQYAIDHKLGTIISQSWGASELTLTDEAGKQEMSKWNTLLQDATTKQHLTIFSSSGDNGATDYADVNHSQIATIPTTSFSADSPWVTSVGGTRVQHSTSGLSEVAWESSGGGFSRFYQTPSYQQSLAGSQQNLFQNRRGVPDVSAAGDPSTGMAIYINGQWSLAGGTSASTPVWAALMAVANQKAGHPLGFINPALYQLGASSTYAQDFHDVTEGNNSSVHGNTVVQGYSASTGWDAVTGLGTPNAAKLIPDLIAAVQTTK</sequence>
<proteinExistence type="predicted"/>
<gene>
    <name evidence="6" type="ORF">KTT_12670</name>
</gene>
<dbReference type="InterPro" id="IPR030400">
    <property type="entry name" value="Sedolisin_dom"/>
</dbReference>
<dbReference type="OrthoDB" id="263396at2"/>
<keyword evidence="4" id="KW-0732">Signal</keyword>
<name>A0A401ZX18_9CHLR</name>
<dbReference type="AlphaFoldDB" id="A0A401ZX18"/>
<evidence type="ECO:0000313" key="6">
    <source>
        <dbReference type="EMBL" id="GCE11408.1"/>
    </source>
</evidence>
<dbReference type="GO" id="GO:0006508">
    <property type="term" value="P:proteolysis"/>
    <property type="evidence" value="ECO:0007669"/>
    <property type="project" value="UniProtKB-KW"/>
</dbReference>
<evidence type="ECO:0000256" key="1">
    <source>
        <dbReference type="ARBA" id="ARBA00022670"/>
    </source>
</evidence>
<dbReference type="GO" id="GO:0008240">
    <property type="term" value="F:tripeptidyl-peptidase activity"/>
    <property type="evidence" value="ECO:0007669"/>
    <property type="project" value="TreeGrafter"/>
</dbReference>
<dbReference type="PROSITE" id="PS51695">
    <property type="entry name" value="SEDOLISIN"/>
    <property type="match status" value="1"/>
</dbReference>
<dbReference type="InterPro" id="IPR023828">
    <property type="entry name" value="Peptidase_S8_Ser-AS"/>
</dbReference>
<evidence type="ECO:0000256" key="3">
    <source>
        <dbReference type="ARBA" id="ARBA00022825"/>
    </source>
</evidence>